<keyword evidence="2" id="KW-1185">Reference proteome</keyword>
<organism evidence="1 2">
    <name type="scientific">Thiorhodococcus mannitoliphagus</name>
    <dbReference type="NCBI Taxonomy" id="329406"/>
    <lineage>
        <taxon>Bacteria</taxon>
        <taxon>Pseudomonadati</taxon>
        <taxon>Pseudomonadota</taxon>
        <taxon>Gammaproteobacteria</taxon>
        <taxon>Chromatiales</taxon>
        <taxon>Chromatiaceae</taxon>
        <taxon>Thiorhodococcus</taxon>
    </lineage>
</organism>
<proteinExistence type="predicted"/>
<name>A0A6P1E201_9GAMM</name>
<gene>
    <name evidence="1" type="ORF">G3480_22820</name>
</gene>
<dbReference type="AlphaFoldDB" id="A0A6P1E201"/>
<dbReference type="EMBL" id="JAAIJR010000156">
    <property type="protein sequence ID" value="NEX23096.1"/>
    <property type="molecule type" value="Genomic_DNA"/>
</dbReference>
<reference evidence="1 2" key="2">
    <citation type="submission" date="2020-02" db="EMBL/GenBank/DDBJ databases">
        <title>Genome sequences of Thiorhodococcus mannitoliphagus and Thiorhodococcus minor, purple sulfur photosynthetic bacteria in the gammaproteobacterial family, Chromatiaceae.</title>
        <authorList>
            <person name="Aviles F.A."/>
            <person name="Meyer T.E."/>
            <person name="Kyndt J.A."/>
        </authorList>
    </citation>
    <scope>NUCLEOTIDE SEQUENCE [LARGE SCALE GENOMIC DNA]</scope>
    <source>
        <strain evidence="1 2">DSM 18266</strain>
    </source>
</reference>
<evidence type="ECO:0000313" key="1">
    <source>
        <dbReference type="EMBL" id="NEX23096.1"/>
    </source>
</evidence>
<protein>
    <submittedName>
        <fullName evidence="1">Uncharacterized protein</fullName>
    </submittedName>
</protein>
<accession>A0A6P1E201</accession>
<dbReference type="Proteomes" id="UP000471640">
    <property type="component" value="Unassembled WGS sequence"/>
</dbReference>
<dbReference type="RefSeq" id="WP_164656401.1">
    <property type="nucleotide sequence ID" value="NZ_JAAIJR010000156.1"/>
</dbReference>
<reference evidence="2" key="1">
    <citation type="journal article" date="2020" name="Microbiol. Resour. Announc.">
        <title>Draft Genome Sequences of Thiorhodococcus mannitoliphagus and Thiorhodococcus minor, Purple Sulfur Photosynthetic Bacteria in the Gammaproteobacterial Family Chromatiaceae.</title>
        <authorList>
            <person name="Aviles F.A."/>
            <person name="Meyer T.E."/>
            <person name="Kyndt J.A."/>
        </authorList>
    </citation>
    <scope>NUCLEOTIDE SEQUENCE [LARGE SCALE GENOMIC DNA]</scope>
    <source>
        <strain evidence="2">DSM 18266</strain>
    </source>
</reference>
<evidence type="ECO:0000313" key="2">
    <source>
        <dbReference type="Proteomes" id="UP000471640"/>
    </source>
</evidence>
<sequence>MEFFFWRKTSKRVETFAVELATDFFSQVSPDTLARYFRDAEQDKKIRKVVESQIHNLVLRLSQFKDLHKVGVYGKARFHQAFMTRLNELGYENTAVKELNNLLMVKTP</sequence>
<comment type="caution">
    <text evidence="1">The sequence shown here is derived from an EMBL/GenBank/DDBJ whole genome shotgun (WGS) entry which is preliminary data.</text>
</comment>